<name>A0A938XAY5_9CLOT</name>
<keyword evidence="2" id="KW-0812">Transmembrane</keyword>
<evidence type="ECO:0000256" key="1">
    <source>
        <dbReference type="SAM" id="MobiDB-lite"/>
    </source>
</evidence>
<sequence>MDKIMSMVNQVAEGGAAQFVEMMKEALHSSLAPTVTGIVLGLVICFFGLKLIRVLAAITGIFVGIILGAVFSWIFALQGGAFLGAMAVGAVLFACFGAIIRRVGGFLFIGALTTGAMELLLMPQSLPFHLICVGVGLVLAIITAILMDPLLIVISSIWGGVMAGHAAFELAGVDVNVLVVYGACAALAVLGMIVQFMMKSREVGRKEKRFSQAVKEEKSVETEVEKARMLLDGDLPEEPDDEEPDSGEPGEDPDDEDLEIMYLDDEDPDEEPGKEK</sequence>
<feature type="transmembrane region" description="Helical" evidence="2">
    <location>
        <begin position="54"/>
        <end position="75"/>
    </location>
</feature>
<organism evidence="3 4">
    <name type="scientific">Mordavella massiliensis</name>
    <dbReference type="NCBI Taxonomy" id="1871024"/>
    <lineage>
        <taxon>Bacteria</taxon>
        <taxon>Bacillati</taxon>
        <taxon>Bacillota</taxon>
        <taxon>Clostridia</taxon>
        <taxon>Eubacteriales</taxon>
        <taxon>Clostridiaceae</taxon>
        <taxon>Mordavella</taxon>
    </lineage>
</organism>
<feature type="compositionally biased region" description="Basic and acidic residues" evidence="1">
    <location>
        <begin position="221"/>
        <end position="231"/>
    </location>
</feature>
<comment type="caution">
    <text evidence="3">The sequence shown here is derived from an EMBL/GenBank/DDBJ whole genome shotgun (WGS) entry which is preliminary data.</text>
</comment>
<feature type="transmembrane region" description="Helical" evidence="2">
    <location>
        <begin position="151"/>
        <end position="172"/>
    </location>
</feature>
<dbReference type="EMBL" id="JACJKS010000006">
    <property type="protein sequence ID" value="MBM6948168.1"/>
    <property type="molecule type" value="Genomic_DNA"/>
</dbReference>
<accession>A0A938XAY5</accession>
<evidence type="ECO:0008006" key="5">
    <source>
        <dbReference type="Google" id="ProtNLM"/>
    </source>
</evidence>
<feature type="transmembrane region" description="Helical" evidence="2">
    <location>
        <begin position="105"/>
        <end position="122"/>
    </location>
</feature>
<feature type="transmembrane region" description="Helical" evidence="2">
    <location>
        <begin position="178"/>
        <end position="198"/>
    </location>
</feature>
<keyword evidence="2" id="KW-0472">Membrane</keyword>
<evidence type="ECO:0000313" key="4">
    <source>
        <dbReference type="Proteomes" id="UP000705508"/>
    </source>
</evidence>
<keyword evidence="2" id="KW-1133">Transmembrane helix</keyword>
<evidence type="ECO:0000256" key="2">
    <source>
        <dbReference type="SAM" id="Phobius"/>
    </source>
</evidence>
<proteinExistence type="predicted"/>
<evidence type="ECO:0000313" key="3">
    <source>
        <dbReference type="EMBL" id="MBM6948168.1"/>
    </source>
</evidence>
<feature type="region of interest" description="Disordered" evidence="1">
    <location>
        <begin position="221"/>
        <end position="276"/>
    </location>
</feature>
<feature type="compositionally biased region" description="Acidic residues" evidence="1">
    <location>
        <begin position="234"/>
        <end position="270"/>
    </location>
</feature>
<dbReference type="AlphaFoldDB" id="A0A938XAY5"/>
<reference evidence="3" key="1">
    <citation type="submission" date="2020-08" db="EMBL/GenBank/DDBJ databases">
        <authorList>
            <person name="Cejkova D."/>
            <person name="Kubasova T."/>
            <person name="Jahodarova E."/>
            <person name="Rychlik I."/>
        </authorList>
    </citation>
    <scope>NUCLEOTIDE SEQUENCE</scope>
    <source>
        <strain evidence="3">An582</strain>
    </source>
</reference>
<dbReference type="RefSeq" id="WP_204906195.1">
    <property type="nucleotide sequence ID" value="NZ_JACJKS010000006.1"/>
</dbReference>
<protein>
    <recommendedName>
        <fullName evidence="5">DUF4203 domain-containing protein</fullName>
    </recommendedName>
</protein>
<feature type="transmembrane region" description="Helical" evidence="2">
    <location>
        <begin position="31"/>
        <end position="49"/>
    </location>
</feature>
<feature type="transmembrane region" description="Helical" evidence="2">
    <location>
        <begin position="81"/>
        <end position="100"/>
    </location>
</feature>
<dbReference type="Proteomes" id="UP000705508">
    <property type="component" value="Unassembled WGS sequence"/>
</dbReference>
<reference evidence="3" key="2">
    <citation type="journal article" date="2021" name="Sci. Rep.">
        <title>The distribution of antibiotic resistance genes in chicken gut microbiota commensals.</title>
        <authorList>
            <person name="Juricova H."/>
            <person name="Matiasovicova J."/>
            <person name="Kubasova T."/>
            <person name="Cejkova D."/>
            <person name="Rychlik I."/>
        </authorList>
    </citation>
    <scope>NUCLEOTIDE SEQUENCE</scope>
    <source>
        <strain evidence="3">An582</strain>
    </source>
</reference>
<gene>
    <name evidence="3" type="ORF">H6A20_05790</name>
</gene>
<feature type="transmembrane region" description="Helical" evidence="2">
    <location>
        <begin position="128"/>
        <end position="146"/>
    </location>
</feature>